<reference evidence="1" key="1">
    <citation type="submission" date="2023-05" db="EMBL/GenBank/DDBJ databases">
        <title>Genome and transcriptome analyses reveal genes involved in the formation of fine ridges on petal epidermal cells in Hibiscus trionum.</title>
        <authorList>
            <person name="Koshimizu S."/>
            <person name="Masuda S."/>
            <person name="Ishii T."/>
            <person name="Shirasu K."/>
            <person name="Hoshino A."/>
            <person name="Arita M."/>
        </authorList>
    </citation>
    <scope>NUCLEOTIDE SEQUENCE</scope>
    <source>
        <strain evidence="1">Hamamatsu line</strain>
    </source>
</reference>
<protein>
    <submittedName>
        <fullName evidence="1">Uncharacterized protein</fullName>
    </submittedName>
</protein>
<organism evidence="1 2">
    <name type="scientific">Hibiscus trionum</name>
    <name type="common">Flower of an hour</name>
    <dbReference type="NCBI Taxonomy" id="183268"/>
    <lineage>
        <taxon>Eukaryota</taxon>
        <taxon>Viridiplantae</taxon>
        <taxon>Streptophyta</taxon>
        <taxon>Embryophyta</taxon>
        <taxon>Tracheophyta</taxon>
        <taxon>Spermatophyta</taxon>
        <taxon>Magnoliopsida</taxon>
        <taxon>eudicotyledons</taxon>
        <taxon>Gunneridae</taxon>
        <taxon>Pentapetalae</taxon>
        <taxon>rosids</taxon>
        <taxon>malvids</taxon>
        <taxon>Malvales</taxon>
        <taxon>Malvaceae</taxon>
        <taxon>Malvoideae</taxon>
        <taxon>Hibiscus</taxon>
    </lineage>
</organism>
<name>A0A9W7HK20_HIBTR</name>
<comment type="caution">
    <text evidence="1">The sequence shown here is derived from an EMBL/GenBank/DDBJ whole genome shotgun (WGS) entry which is preliminary data.</text>
</comment>
<evidence type="ECO:0000313" key="2">
    <source>
        <dbReference type="Proteomes" id="UP001165190"/>
    </source>
</evidence>
<keyword evidence="2" id="KW-1185">Reference proteome</keyword>
<gene>
    <name evidence="1" type="ORF">HRI_001556100</name>
</gene>
<dbReference type="Proteomes" id="UP001165190">
    <property type="component" value="Unassembled WGS sequence"/>
</dbReference>
<evidence type="ECO:0000313" key="1">
    <source>
        <dbReference type="EMBL" id="GMI78868.1"/>
    </source>
</evidence>
<proteinExistence type="predicted"/>
<accession>A0A9W7HK20</accession>
<dbReference type="PANTHER" id="PTHR48248">
    <property type="entry name" value="UVR DOMAIN-CONTAINING PROTEIN"/>
    <property type="match status" value="1"/>
</dbReference>
<sequence>MRLKTEMRKISEEQSSIKAQQRQVKEKFEAIESECKTLRQETILVMQQSACTKLRLALMFQILKARENNDFATAADLTLALRELIAQKN</sequence>
<dbReference type="PANTHER" id="PTHR48248:SF5">
    <property type="entry name" value="UVR DOMAIN-CONTAINING PROTEIN"/>
    <property type="match status" value="1"/>
</dbReference>
<dbReference type="AlphaFoldDB" id="A0A9W7HK20"/>
<dbReference type="EMBL" id="BSYR01000016">
    <property type="protein sequence ID" value="GMI78868.1"/>
    <property type="molecule type" value="Genomic_DNA"/>
</dbReference>
<dbReference type="OrthoDB" id="827019at2759"/>